<dbReference type="EMBL" id="JXLH01000015">
    <property type="protein sequence ID" value="KJY57893.1"/>
    <property type="molecule type" value="Genomic_DNA"/>
</dbReference>
<gene>
    <name evidence="1" type="ORF">JF75_11000</name>
</gene>
<dbReference type="NCBIfam" id="TIGR01655">
    <property type="entry name" value="yxeA_fam"/>
    <property type="match status" value="1"/>
</dbReference>
<evidence type="ECO:0008006" key="3">
    <source>
        <dbReference type="Google" id="ProtNLM"/>
    </source>
</evidence>
<dbReference type="InterPro" id="IPR006542">
    <property type="entry name" value="DUF1093"/>
</dbReference>
<evidence type="ECO:0000313" key="1">
    <source>
        <dbReference type="EMBL" id="KJY57893.1"/>
    </source>
</evidence>
<protein>
    <recommendedName>
        <fullName evidence="3">YxeA family protein</fullName>
    </recommendedName>
</protein>
<comment type="caution">
    <text evidence="1">The sequence shown here is derived from an EMBL/GenBank/DDBJ whole genome shotgun (WGS) entry which is preliminary data.</text>
</comment>
<dbReference type="HOGENOM" id="CLU_159266_0_0_9"/>
<name>A0A0F4LHT3_9LACO</name>
<dbReference type="PATRIC" id="fig|1218506.3.peg.1164"/>
<dbReference type="AlphaFoldDB" id="A0A0F4LHT3"/>
<reference evidence="1 2" key="1">
    <citation type="submission" date="2015-01" db="EMBL/GenBank/DDBJ databases">
        <title>Comparative genomics of the lactic acid bacteria isolated from the honey bee gut.</title>
        <authorList>
            <person name="Ellegaard K.M."/>
            <person name="Tamarit D."/>
            <person name="Javelind E."/>
            <person name="Olofsson T."/>
            <person name="Andersson S.G."/>
            <person name="Vasquez A."/>
        </authorList>
    </citation>
    <scope>NUCLEOTIDE SEQUENCE [LARGE SCALE GENOMIC DNA]</scope>
    <source>
        <strain evidence="1 2">Hma2</strain>
    </source>
</reference>
<accession>A0A0F4LHT3</accession>
<dbReference type="Proteomes" id="UP000033612">
    <property type="component" value="Unassembled WGS sequence"/>
</dbReference>
<dbReference type="OrthoDB" id="2325008at2"/>
<dbReference type="STRING" id="1218506.JF75_11000"/>
<dbReference type="RefSeq" id="WP_046332214.1">
    <property type="nucleotide sequence ID" value="NZ_JBHTBO010000014.1"/>
</dbReference>
<keyword evidence="2" id="KW-1185">Reference proteome</keyword>
<proteinExistence type="predicted"/>
<sequence length="111" mass="12978">MSVKKFIVTALLTLTALFCLPFFVHNEIIDYFNVAIPETYSYAKVPKNTQKYFNVQAYDSKTGRKLPYKIIKVGGYDPSRQYIKIVHKGQYVKEIKYVSKKEFQKKVHSES</sequence>
<evidence type="ECO:0000313" key="2">
    <source>
        <dbReference type="Proteomes" id="UP000033612"/>
    </source>
</evidence>
<organism evidence="1 2">
    <name type="scientific">Lactobacillus kimbladii</name>
    <dbReference type="NCBI Taxonomy" id="1218506"/>
    <lineage>
        <taxon>Bacteria</taxon>
        <taxon>Bacillati</taxon>
        <taxon>Bacillota</taxon>
        <taxon>Bacilli</taxon>
        <taxon>Lactobacillales</taxon>
        <taxon>Lactobacillaceae</taxon>
        <taxon>Lactobacillus</taxon>
    </lineage>
</organism>